<evidence type="ECO:0000313" key="1">
    <source>
        <dbReference type="EMBL" id="MBP1993138.1"/>
    </source>
</evidence>
<dbReference type="EMBL" id="JAGGLB010000017">
    <property type="protein sequence ID" value="MBP1993138.1"/>
    <property type="molecule type" value="Genomic_DNA"/>
</dbReference>
<gene>
    <name evidence="1" type="ORF">J2Z66_004755</name>
</gene>
<organism evidence="1 2">
    <name type="scientific">Paenibacillus eucommiae</name>
    <dbReference type="NCBI Taxonomy" id="1355755"/>
    <lineage>
        <taxon>Bacteria</taxon>
        <taxon>Bacillati</taxon>
        <taxon>Bacillota</taxon>
        <taxon>Bacilli</taxon>
        <taxon>Bacillales</taxon>
        <taxon>Paenibacillaceae</taxon>
        <taxon>Paenibacillus</taxon>
    </lineage>
</organism>
<reference evidence="1 2" key="1">
    <citation type="submission" date="2021-03" db="EMBL/GenBank/DDBJ databases">
        <title>Genomic Encyclopedia of Type Strains, Phase IV (KMG-IV): sequencing the most valuable type-strain genomes for metagenomic binning, comparative biology and taxonomic classification.</title>
        <authorList>
            <person name="Goeker M."/>
        </authorList>
    </citation>
    <scope>NUCLEOTIDE SEQUENCE [LARGE SCALE GENOMIC DNA]</scope>
    <source>
        <strain evidence="1 2">DSM 26048</strain>
    </source>
</reference>
<evidence type="ECO:0000313" key="2">
    <source>
        <dbReference type="Proteomes" id="UP001519287"/>
    </source>
</evidence>
<accession>A0ABS4IZX4</accession>
<comment type="caution">
    <text evidence="1">The sequence shown here is derived from an EMBL/GenBank/DDBJ whole genome shotgun (WGS) entry which is preliminary data.</text>
</comment>
<proteinExistence type="predicted"/>
<sequence length="83" mass="9619">MRTLPLFHPQPFPLQQQSAEHATFKRTASKVYLWIGGDFLADQDAGTEERPRHRLQPSGPTTLTMIFIVKIPYIRPLRPFVFI</sequence>
<protein>
    <submittedName>
        <fullName evidence="1">Uncharacterized protein</fullName>
    </submittedName>
</protein>
<dbReference type="Proteomes" id="UP001519287">
    <property type="component" value="Unassembled WGS sequence"/>
</dbReference>
<name>A0ABS4IZX4_9BACL</name>
<keyword evidence="2" id="KW-1185">Reference proteome</keyword>